<evidence type="ECO:0000313" key="4">
    <source>
        <dbReference type="Proteomes" id="UP000219788"/>
    </source>
</evidence>
<reference evidence="4" key="1">
    <citation type="submission" date="2017-09" db="EMBL/GenBank/DDBJ databases">
        <title>FDA dAtabase for Regulatory Grade micrObial Sequences (FDA-ARGOS): Supporting development and validation of Infectious Disease Dx tests.</title>
        <authorList>
            <person name="Goldberg B."/>
            <person name="Campos J."/>
            <person name="Tallon L."/>
            <person name="Sadzewicz L."/>
            <person name="Ott S."/>
            <person name="Zhao X."/>
            <person name="Nagaraj S."/>
            <person name="Vavikolanu K."/>
            <person name="Aluvathingal J."/>
            <person name="Nadendla S."/>
            <person name="Geyer C."/>
            <person name="Sichtig H."/>
        </authorList>
    </citation>
    <scope>NUCLEOTIDE SEQUENCE [LARGE SCALE GENOMIC DNA]</scope>
    <source>
        <strain evidence="4">FDAARGOS_370</strain>
    </source>
</reference>
<feature type="transmembrane region" description="Helical" evidence="1">
    <location>
        <begin position="12"/>
        <end position="35"/>
    </location>
</feature>
<organism evidence="3 4">
    <name type="scientific">Edwardsiella tarda</name>
    <dbReference type="NCBI Taxonomy" id="636"/>
    <lineage>
        <taxon>Bacteria</taxon>
        <taxon>Pseudomonadati</taxon>
        <taxon>Pseudomonadota</taxon>
        <taxon>Gammaproteobacteria</taxon>
        <taxon>Enterobacterales</taxon>
        <taxon>Hafniaceae</taxon>
        <taxon>Edwardsiella</taxon>
    </lineage>
</organism>
<evidence type="ECO:0000259" key="2">
    <source>
        <dbReference type="Pfam" id="PF04173"/>
    </source>
</evidence>
<keyword evidence="1" id="KW-1133">Transmembrane helix</keyword>
<gene>
    <name evidence="3" type="ORF">CRM76_10365</name>
</gene>
<feature type="transmembrane region" description="Helical" evidence="1">
    <location>
        <begin position="116"/>
        <end position="134"/>
    </location>
</feature>
<feature type="transmembrane region" description="Helical" evidence="1">
    <location>
        <begin position="141"/>
        <end position="160"/>
    </location>
</feature>
<keyword evidence="1" id="KW-0812">Transmembrane</keyword>
<evidence type="ECO:0000313" key="3">
    <source>
        <dbReference type="EMBL" id="PEH72299.1"/>
    </source>
</evidence>
<dbReference type="RefSeq" id="WP_098143050.1">
    <property type="nucleotide sequence ID" value="NZ_PDDV01000013.1"/>
</dbReference>
<feature type="transmembrane region" description="Helical" evidence="1">
    <location>
        <begin position="89"/>
        <end position="110"/>
    </location>
</feature>
<comment type="caution">
    <text evidence="3">The sequence shown here is derived from an EMBL/GenBank/DDBJ whole genome shotgun (WGS) entry which is preliminary data.</text>
</comment>
<dbReference type="EMBL" id="PDDV01000013">
    <property type="protein sequence ID" value="PEH72299.1"/>
    <property type="molecule type" value="Genomic_DNA"/>
</dbReference>
<dbReference type="InterPro" id="IPR007301">
    <property type="entry name" value="DoxD"/>
</dbReference>
<proteinExistence type="predicted"/>
<evidence type="ECO:0000256" key="1">
    <source>
        <dbReference type="SAM" id="Phobius"/>
    </source>
</evidence>
<keyword evidence="1" id="KW-0472">Membrane</keyword>
<dbReference type="AlphaFoldDB" id="A0A2A7U1U1"/>
<dbReference type="Pfam" id="PF04173">
    <property type="entry name" value="DoxD"/>
    <property type="match status" value="1"/>
</dbReference>
<sequence length="178" mass="18554">MMADTNNGGTHAGFYPMSALLALSVLRIAGSWNWINGAFFGADAKSSLAWLSGSGLVERIGGAGGFAAKAMYPWVGDIITQDIATHPAFWAFFIFLAYAVPGISLCLGLFTRVGGLVAILASLMNLLAAAGNGADTIGQNVLLLLIGALCMLTGAGRAYGIDGWLLAHYSARWLRIVA</sequence>
<dbReference type="STRING" id="636.AAW15_05885"/>
<protein>
    <recommendedName>
        <fullName evidence="2">TQO small subunit DoxD domain-containing protein</fullName>
    </recommendedName>
</protein>
<dbReference type="Proteomes" id="UP000219788">
    <property type="component" value="Unassembled WGS sequence"/>
</dbReference>
<feature type="domain" description="TQO small subunit DoxD" evidence="2">
    <location>
        <begin position="26"/>
        <end position="169"/>
    </location>
</feature>
<name>A0A2A7U1U1_EDWTA</name>
<accession>A0A2A7U1U1</accession>
<dbReference type="OrthoDB" id="9790967at2"/>